<dbReference type="STRING" id="61424.A0A2T9Y092"/>
<protein>
    <recommendedName>
        <fullName evidence="9">Zinc/iron permease</fullName>
    </recommendedName>
</protein>
<comment type="subcellular location">
    <subcellularLocation>
        <location evidence="1">Membrane</location>
        <topology evidence="1">Multi-pass membrane protein</topology>
    </subcellularLocation>
</comment>
<feature type="transmembrane region" description="Helical" evidence="5">
    <location>
        <begin position="323"/>
        <end position="345"/>
    </location>
</feature>
<reference evidence="7 8" key="1">
    <citation type="journal article" date="2018" name="MBio">
        <title>Comparative Genomics Reveals the Core Gene Toolbox for the Fungus-Insect Symbiosis.</title>
        <authorList>
            <person name="Wang Y."/>
            <person name="Stata M."/>
            <person name="Wang W."/>
            <person name="Stajich J.E."/>
            <person name="White M.M."/>
            <person name="Moncalvo J.M."/>
        </authorList>
    </citation>
    <scope>NUCLEOTIDE SEQUENCE [LARGE SCALE GENOMIC DNA]</scope>
    <source>
        <strain evidence="7 8">AUS-77-4</strain>
    </source>
</reference>
<keyword evidence="8" id="KW-1185">Reference proteome</keyword>
<name>A0A2T9Y092_9FUNG</name>
<dbReference type="InterPro" id="IPR003689">
    <property type="entry name" value="ZIP"/>
</dbReference>
<keyword evidence="4 5" id="KW-0472">Membrane</keyword>
<feature type="transmembrane region" description="Helical" evidence="5">
    <location>
        <begin position="366"/>
        <end position="385"/>
    </location>
</feature>
<feature type="transmembrane region" description="Helical" evidence="5">
    <location>
        <begin position="291"/>
        <end position="317"/>
    </location>
</feature>
<sequence length="386" mass="41785">MNKSSFKPILLGLLLTSLFAASAIATPTARSTIEKRHGSHSESEKRDGEASGLEVCSSIGVDDWSSKAQLISLFCVLASGGFGAFIPILSYRYKALRLPPRLIDLGKFFSIGVILSTAIIHIYPPANSYLNDACVAGKLGNYEGWPGVIFMFAIFVMQFTEFILTSTLVKQKEIATGNGVKDLSSSEINYTVHTHHNHVHGGMFSDSESRKKLSTYLLEASVAFHSITVGLSLGMTSRAETITLGIAVCFHQMFEGFAIGDRLTRLYSEKQPDQESLSPDSRSEVIGKVKVMLAGASIYMFATPIGQGIGMGIHSVLAPRSPAYLICLGVLEALSAGILVYIALVNLISEEFSSIKFKNYSTSIKAWCFFAMYLGAGVMALIGKWA</sequence>
<evidence type="ECO:0000256" key="5">
    <source>
        <dbReference type="SAM" id="Phobius"/>
    </source>
</evidence>
<dbReference type="GO" id="GO:0005886">
    <property type="term" value="C:plasma membrane"/>
    <property type="evidence" value="ECO:0007669"/>
    <property type="project" value="TreeGrafter"/>
</dbReference>
<dbReference type="OrthoDB" id="448280at2759"/>
<comment type="caution">
    <text evidence="7">The sequence shown here is derived from an EMBL/GenBank/DDBJ whole genome shotgun (WGS) entry which is preliminary data.</text>
</comment>
<dbReference type="Pfam" id="PF02535">
    <property type="entry name" value="Zip"/>
    <property type="match status" value="2"/>
</dbReference>
<feature type="transmembrane region" description="Helical" evidence="5">
    <location>
        <begin position="70"/>
        <end position="93"/>
    </location>
</feature>
<evidence type="ECO:0000256" key="6">
    <source>
        <dbReference type="SAM" id="SignalP"/>
    </source>
</evidence>
<dbReference type="Proteomes" id="UP000245699">
    <property type="component" value="Unassembled WGS sequence"/>
</dbReference>
<dbReference type="PANTHER" id="PTHR11040:SF44">
    <property type="entry name" value="PROTEIN ZNTC-RELATED"/>
    <property type="match status" value="1"/>
</dbReference>
<keyword evidence="3 5" id="KW-1133">Transmembrane helix</keyword>
<dbReference type="GO" id="GO:0005385">
    <property type="term" value="F:zinc ion transmembrane transporter activity"/>
    <property type="evidence" value="ECO:0007669"/>
    <property type="project" value="TreeGrafter"/>
</dbReference>
<evidence type="ECO:0000256" key="1">
    <source>
        <dbReference type="ARBA" id="ARBA00004141"/>
    </source>
</evidence>
<feature type="chain" id="PRO_5015458565" description="Zinc/iron permease" evidence="6">
    <location>
        <begin position="26"/>
        <end position="386"/>
    </location>
</feature>
<evidence type="ECO:0000313" key="7">
    <source>
        <dbReference type="EMBL" id="PVU85733.1"/>
    </source>
</evidence>
<dbReference type="AlphaFoldDB" id="A0A2T9Y092"/>
<evidence type="ECO:0008006" key="9">
    <source>
        <dbReference type="Google" id="ProtNLM"/>
    </source>
</evidence>
<evidence type="ECO:0000313" key="8">
    <source>
        <dbReference type="Proteomes" id="UP000245699"/>
    </source>
</evidence>
<feature type="transmembrane region" description="Helical" evidence="5">
    <location>
        <begin position="144"/>
        <end position="164"/>
    </location>
</feature>
<evidence type="ECO:0000256" key="3">
    <source>
        <dbReference type="ARBA" id="ARBA00022989"/>
    </source>
</evidence>
<accession>A0A2T9Y092</accession>
<dbReference type="EMBL" id="MBFT01001040">
    <property type="protein sequence ID" value="PVU85733.1"/>
    <property type="molecule type" value="Genomic_DNA"/>
</dbReference>
<evidence type="ECO:0000256" key="4">
    <source>
        <dbReference type="ARBA" id="ARBA00023136"/>
    </source>
</evidence>
<proteinExistence type="predicted"/>
<feature type="signal peptide" evidence="6">
    <location>
        <begin position="1"/>
        <end position="25"/>
    </location>
</feature>
<dbReference type="PANTHER" id="PTHR11040">
    <property type="entry name" value="ZINC/IRON TRANSPORTER"/>
    <property type="match status" value="1"/>
</dbReference>
<evidence type="ECO:0000256" key="2">
    <source>
        <dbReference type="ARBA" id="ARBA00022692"/>
    </source>
</evidence>
<keyword evidence="2 5" id="KW-0812">Transmembrane</keyword>
<organism evidence="7 8">
    <name type="scientific">Furculomyces boomerangus</name>
    <dbReference type="NCBI Taxonomy" id="61424"/>
    <lineage>
        <taxon>Eukaryota</taxon>
        <taxon>Fungi</taxon>
        <taxon>Fungi incertae sedis</taxon>
        <taxon>Zoopagomycota</taxon>
        <taxon>Kickxellomycotina</taxon>
        <taxon>Harpellomycetes</taxon>
        <taxon>Harpellales</taxon>
        <taxon>Harpellaceae</taxon>
        <taxon>Furculomyces</taxon>
    </lineage>
</organism>
<gene>
    <name evidence="7" type="ORF">BB559_006848</name>
</gene>
<feature type="transmembrane region" description="Helical" evidence="5">
    <location>
        <begin position="105"/>
        <end position="124"/>
    </location>
</feature>
<keyword evidence="6" id="KW-0732">Signal</keyword>